<sequence length="316" mass="34463">MDPLSILSTVLSSAIAIYRWVGDLKSKENAILDLKSCLSSLTLVLHPLREMAASGKLDSQVGILACVQDLSECLSTAREHLQTWQESEAQKAGPINFKRILAFLDPSQAIGMVKEDAVRINQTITMLTLAIQLASTPGLRSTTSSLDFIVNAEAKAFWRQMIGWAYFPCVWVVLTGIQSADILCCPMNNFSLALSTWLGGNVTVPENLLLQLDEQGFGGVTPSSFSRFVGSQPIAQAISRYIKPIKVPAAPSVDRVIIWVAENPENYGAHVEYAESLGIKVIGFSSLAAVKSWMELNHRGCCLIVTSSKRLKASYI</sequence>
<comment type="caution">
    <text evidence="1">The sequence shown here is derived from an EMBL/GenBank/DDBJ whole genome shotgun (WGS) entry which is preliminary data.</text>
</comment>
<dbReference type="EMBL" id="JARKIB010000036">
    <property type="protein sequence ID" value="KAJ7760930.1"/>
    <property type="molecule type" value="Genomic_DNA"/>
</dbReference>
<evidence type="ECO:0000313" key="2">
    <source>
        <dbReference type="Proteomes" id="UP001215598"/>
    </source>
</evidence>
<dbReference type="Proteomes" id="UP001215598">
    <property type="component" value="Unassembled WGS sequence"/>
</dbReference>
<name>A0AAD7JAT1_9AGAR</name>
<proteinExistence type="predicted"/>
<keyword evidence="2" id="KW-1185">Reference proteome</keyword>
<evidence type="ECO:0008006" key="3">
    <source>
        <dbReference type="Google" id="ProtNLM"/>
    </source>
</evidence>
<protein>
    <recommendedName>
        <fullName evidence="3">Fungal N-terminal domain-containing protein</fullName>
    </recommendedName>
</protein>
<reference evidence="1" key="1">
    <citation type="submission" date="2023-03" db="EMBL/GenBank/DDBJ databases">
        <title>Massive genome expansion in bonnet fungi (Mycena s.s.) driven by repeated elements and novel gene families across ecological guilds.</title>
        <authorList>
            <consortium name="Lawrence Berkeley National Laboratory"/>
            <person name="Harder C.B."/>
            <person name="Miyauchi S."/>
            <person name="Viragh M."/>
            <person name="Kuo A."/>
            <person name="Thoen E."/>
            <person name="Andreopoulos B."/>
            <person name="Lu D."/>
            <person name="Skrede I."/>
            <person name="Drula E."/>
            <person name="Henrissat B."/>
            <person name="Morin E."/>
            <person name="Kohler A."/>
            <person name="Barry K."/>
            <person name="LaButti K."/>
            <person name="Morin E."/>
            <person name="Salamov A."/>
            <person name="Lipzen A."/>
            <person name="Mereny Z."/>
            <person name="Hegedus B."/>
            <person name="Baldrian P."/>
            <person name="Stursova M."/>
            <person name="Weitz H."/>
            <person name="Taylor A."/>
            <person name="Grigoriev I.V."/>
            <person name="Nagy L.G."/>
            <person name="Martin F."/>
            <person name="Kauserud H."/>
        </authorList>
    </citation>
    <scope>NUCLEOTIDE SEQUENCE</scope>
    <source>
        <strain evidence="1">CBHHK182m</strain>
    </source>
</reference>
<evidence type="ECO:0000313" key="1">
    <source>
        <dbReference type="EMBL" id="KAJ7760930.1"/>
    </source>
</evidence>
<gene>
    <name evidence="1" type="ORF">B0H16DRAFT_555339</name>
</gene>
<dbReference type="AlphaFoldDB" id="A0AAD7JAT1"/>
<accession>A0AAD7JAT1</accession>
<organism evidence="1 2">
    <name type="scientific">Mycena metata</name>
    <dbReference type="NCBI Taxonomy" id="1033252"/>
    <lineage>
        <taxon>Eukaryota</taxon>
        <taxon>Fungi</taxon>
        <taxon>Dikarya</taxon>
        <taxon>Basidiomycota</taxon>
        <taxon>Agaricomycotina</taxon>
        <taxon>Agaricomycetes</taxon>
        <taxon>Agaricomycetidae</taxon>
        <taxon>Agaricales</taxon>
        <taxon>Marasmiineae</taxon>
        <taxon>Mycenaceae</taxon>
        <taxon>Mycena</taxon>
    </lineage>
</organism>